<dbReference type="Gene3D" id="3.30.930.10">
    <property type="entry name" value="Bira Bifunctional Protein, Domain 2"/>
    <property type="match status" value="1"/>
</dbReference>
<keyword evidence="2" id="KW-0030">Aminoacyl-tRNA synthetase</keyword>
<comment type="caution">
    <text evidence="5">The sequence shown here is derived from an EMBL/GenBank/DDBJ whole genome shotgun (WGS) entry which is preliminary data.</text>
</comment>
<dbReference type="GO" id="GO:0006427">
    <property type="term" value="P:histidyl-tRNA aminoacylation"/>
    <property type="evidence" value="ECO:0007669"/>
    <property type="project" value="TreeGrafter"/>
</dbReference>
<dbReference type="EMBL" id="MFMM01000001">
    <property type="protein sequence ID" value="OGG84878.1"/>
    <property type="molecule type" value="Genomic_DNA"/>
</dbReference>
<dbReference type="GO" id="GO:0005737">
    <property type="term" value="C:cytoplasm"/>
    <property type="evidence" value="ECO:0007669"/>
    <property type="project" value="InterPro"/>
</dbReference>
<dbReference type="Proteomes" id="UP000177325">
    <property type="component" value="Unassembled WGS sequence"/>
</dbReference>
<dbReference type="PANTHER" id="PTHR43707">
    <property type="entry name" value="HISTIDYL-TRNA SYNTHETASE"/>
    <property type="match status" value="1"/>
</dbReference>
<dbReference type="Pfam" id="PF03129">
    <property type="entry name" value="HGTP_anticodon"/>
    <property type="match status" value="1"/>
</dbReference>
<evidence type="ECO:0000256" key="3">
    <source>
        <dbReference type="ARBA" id="ARBA00030619"/>
    </source>
</evidence>
<sequence length="388" mass="44156">MKYSPTEFLKIATNTAEHFGFRTADVVKKDPLCKNCEVSLPYSDTPEDKKNFSEQFLLTSSVSTFCNDNLHAIKAPVLLYSLEQLPQIDSTAVTFSIFNVQKSIAEAILIQAGRSLMQELGHEDHVVRINSLGDTESSTRYSRELTNFLRKRLDVMPTDARELMKEHPLLALMSLLKQEHDLAYRSPNPLEYLSDQSRKHFREIVEYLDMTETPYEIDPKMIGHHEYYSDALFSIEAIGEREPLAPTVSVQGGRYDEYMYRKTRSRIPAAGAVITYSNGKQPARMPKGKSVNPEVYVVQLGFGPKVRSLMVIDQLKHAGIPVRHDLASDSLSAQLRDAEARGVRYTVIIGQKEFVDQTVILRDMRERNQENIPLDAMIKRLKKQLTVS</sequence>
<dbReference type="SUPFAM" id="SSF55681">
    <property type="entry name" value="Class II aaRS and biotin synthetases"/>
    <property type="match status" value="1"/>
</dbReference>
<dbReference type="InterPro" id="IPR004516">
    <property type="entry name" value="HisRS/HisZ"/>
</dbReference>
<proteinExistence type="inferred from homology"/>
<evidence type="ECO:0000256" key="1">
    <source>
        <dbReference type="ARBA" id="ARBA00008226"/>
    </source>
</evidence>
<dbReference type="AlphaFoldDB" id="A0A1F6FG94"/>
<evidence type="ECO:0000259" key="4">
    <source>
        <dbReference type="Pfam" id="PF03129"/>
    </source>
</evidence>
<name>A0A1F6FG94_9BACT</name>
<evidence type="ECO:0000256" key="2">
    <source>
        <dbReference type="ARBA" id="ARBA00023146"/>
    </source>
</evidence>
<dbReference type="STRING" id="1798525.A3G90_02260"/>
<dbReference type="PANTHER" id="PTHR43707:SF1">
    <property type="entry name" value="HISTIDINE--TRNA LIGASE, MITOCHONDRIAL-RELATED"/>
    <property type="match status" value="1"/>
</dbReference>
<gene>
    <name evidence="5" type="ORF">A3G90_02260</name>
</gene>
<organism evidence="5 6">
    <name type="scientific">Candidatus Kaiserbacteria bacterium RIFCSPLOWO2_12_FULL_45_26</name>
    <dbReference type="NCBI Taxonomy" id="1798525"/>
    <lineage>
        <taxon>Bacteria</taxon>
        <taxon>Candidatus Kaiseribacteriota</taxon>
    </lineage>
</organism>
<dbReference type="InterPro" id="IPR045864">
    <property type="entry name" value="aa-tRNA-synth_II/BPL/LPL"/>
</dbReference>
<dbReference type="GO" id="GO:0004821">
    <property type="term" value="F:histidine-tRNA ligase activity"/>
    <property type="evidence" value="ECO:0007669"/>
    <property type="project" value="UniProtKB-EC"/>
</dbReference>
<dbReference type="InterPro" id="IPR004154">
    <property type="entry name" value="Anticodon-bd"/>
</dbReference>
<keyword evidence="2" id="KW-0436">Ligase</keyword>
<dbReference type="InterPro" id="IPR036621">
    <property type="entry name" value="Anticodon-bd_dom_sf"/>
</dbReference>
<dbReference type="Gene3D" id="3.40.50.800">
    <property type="entry name" value="Anticodon-binding domain"/>
    <property type="match status" value="1"/>
</dbReference>
<evidence type="ECO:0000313" key="6">
    <source>
        <dbReference type="Proteomes" id="UP000177325"/>
    </source>
</evidence>
<comment type="similarity">
    <text evidence="1">Belongs to the class-II aminoacyl-tRNA synthetase family.</text>
</comment>
<reference evidence="5 6" key="1">
    <citation type="journal article" date="2016" name="Nat. Commun.">
        <title>Thousands of microbial genomes shed light on interconnected biogeochemical processes in an aquifer system.</title>
        <authorList>
            <person name="Anantharaman K."/>
            <person name="Brown C.T."/>
            <person name="Hug L.A."/>
            <person name="Sharon I."/>
            <person name="Castelle C.J."/>
            <person name="Probst A.J."/>
            <person name="Thomas B.C."/>
            <person name="Singh A."/>
            <person name="Wilkins M.J."/>
            <person name="Karaoz U."/>
            <person name="Brodie E.L."/>
            <person name="Williams K.H."/>
            <person name="Hubbard S.S."/>
            <person name="Banfield J.F."/>
        </authorList>
    </citation>
    <scope>NUCLEOTIDE SEQUENCE [LARGE SCALE GENOMIC DNA]</scope>
</reference>
<feature type="domain" description="Anticodon-binding" evidence="4">
    <location>
        <begin position="309"/>
        <end position="383"/>
    </location>
</feature>
<dbReference type="SUPFAM" id="SSF52954">
    <property type="entry name" value="Class II aaRS ABD-related"/>
    <property type="match status" value="1"/>
</dbReference>
<evidence type="ECO:0000313" key="5">
    <source>
        <dbReference type="EMBL" id="OGG84878.1"/>
    </source>
</evidence>
<accession>A0A1F6FG94</accession>
<dbReference type="GO" id="GO:0000166">
    <property type="term" value="F:nucleotide binding"/>
    <property type="evidence" value="ECO:0007669"/>
    <property type="project" value="UniProtKB-KW"/>
</dbReference>
<protein>
    <recommendedName>
        <fullName evidence="3">Histidyl-tRNA synthetase</fullName>
    </recommendedName>
</protein>